<evidence type="ECO:0000313" key="3">
    <source>
        <dbReference type="Proteomes" id="UP000249688"/>
    </source>
</evidence>
<name>A0A2W7I7R9_9PROT</name>
<feature type="domain" description="GST N-terminal" evidence="1">
    <location>
        <begin position="9"/>
        <end position="83"/>
    </location>
</feature>
<sequence length="231" mass="25852">MSGLKLWDLAGEDPARRFSPYCWRTRMALVHKGLAVETLPWRFTDRAAIAPHTKVPVLEHPGGSLSDSWAIAEWLEESYPARPSLFRGEGGRALSLFVNSFADAMLMGPIARLIVADIPAVLVEHDRAYFHESREARFGMPLAQVSADRETAVVAFRQSLLPLRLVLRQRDWLGGVTPAYADHIVFGCFQWARCVSPFALLAKDDPLYDWRERMLDAYGGLARAVPAFAEA</sequence>
<dbReference type="OrthoDB" id="508035at2"/>
<dbReference type="Pfam" id="PF22041">
    <property type="entry name" value="GST_C_7"/>
    <property type="match status" value="1"/>
</dbReference>
<dbReference type="Gene3D" id="1.20.1050.10">
    <property type="match status" value="1"/>
</dbReference>
<dbReference type="RefSeq" id="WP_111399261.1">
    <property type="nucleotide sequence ID" value="NZ_QKYU01000018.1"/>
</dbReference>
<accession>A0A2W7I7R9</accession>
<dbReference type="Proteomes" id="UP000249688">
    <property type="component" value="Unassembled WGS sequence"/>
</dbReference>
<keyword evidence="2" id="KW-0808">Transferase</keyword>
<evidence type="ECO:0000259" key="1">
    <source>
        <dbReference type="PROSITE" id="PS50404"/>
    </source>
</evidence>
<dbReference type="SUPFAM" id="SSF47616">
    <property type="entry name" value="GST C-terminal domain-like"/>
    <property type="match status" value="1"/>
</dbReference>
<comment type="caution">
    <text evidence="2">The sequence shown here is derived from an EMBL/GenBank/DDBJ whole genome shotgun (WGS) entry which is preliminary data.</text>
</comment>
<dbReference type="Pfam" id="PF13417">
    <property type="entry name" value="GST_N_3"/>
    <property type="match status" value="1"/>
</dbReference>
<dbReference type="InterPro" id="IPR054416">
    <property type="entry name" value="GST_UstS-like_C"/>
</dbReference>
<proteinExistence type="predicted"/>
<dbReference type="SUPFAM" id="SSF52833">
    <property type="entry name" value="Thioredoxin-like"/>
    <property type="match status" value="1"/>
</dbReference>
<organism evidence="2 3">
    <name type="scientific">Humitalea rosea</name>
    <dbReference type="NCBI Taxonomy" id="990373"/>
    <lineage>
        <taxon>Bacteria</taxon>
        <taxon>Pseudomonadati</taxon>
        <taxon>Pseudomonadota</taxon>
        <taxon>Alphaproteobacteria</taxon>
        <taxon>Acetobacterales</taxon>
        <taxon>Roseomonadaceae</taxon>
        <taxon>Humitalea</taxon>
    </lineage>
</organism>
<dbReference type="AlphaFoldDB" id="A0A2W7I7R9"/>
<dbReference type="InterPro" id="IPR004045">
    <property type="entry name" value="Glutathione_S-Trfase_N"/>
</dbReference>
<dbReference type="InterPro" id="IPR036249">
    <property type="entry name" value="Thioredoxin-like_sf"/>
</dbReference>
<dbReference type="InterPro" id="IPR036282">
    <property type="entry name" value="Glutathione-S-Trfase_C_sf"/>
</dbReference>
<dbReference type="EMBL" id="QKYU01000018">
    <property type="protein sequence ID" value="PZW42309.1"/>
    <property type="molecule type" value="Genomic_DNA"/>
</dbReference>
<gene>
    <name evidence="2" type="ORF">C8P66_11895</name>
</gene>
<reference evidence="2 3" key="1">
    <citation type="submission" date="2018-06" db="EMBL/GenBank/DDBJ databases">
        <title>Genomic Encyclopedia of Archaeal and Bacterial Type Strains, Phase II (KMG-II): from individual species to whole genera.</title>
        <authorList>
            <person name="Goeker M."/>
        </authorList>
    </citation>
    <scope>NUCLEOTIDE SEQUENCE [LARGE SCALE GENOMIC DNA]</scope>
    <source>
        <strain evidence="2 3">DSM 24525</strain>
    </source>
</reference>
<dbReference type="Gene3D" id="3.40.30.10">
    <property type="entry name" value="Glutaredoxin"/>
    <property type="match status" value="1"/>
</dbReference>
<evidence type="ECO:0000313" key="2">
    <source>
        <dbReference type="EMBL" id="PZW42309.1"/>
    </source>
</evidence>
<keyword evidence="3" id="KW-1185">Reference proteome</keyword>
<protein>
    <submittedName>
        <fullName evidence="2">Glutathione S-transferase</fullName>
    </submittedName>
</protein>
<dbReference type="PROSITE" id="PS50404">
    <property type="entry name" value="GST_NTER"/>
    <property type="match status" value="1"/>
</dbReference>
<dbReference type="CDD" id="cd03202">
    <property type="entry name" value="GST_C_etherase_LigE"/>
    <property type="match status" value="1"/>
</dbReference>
<dbReference type="GO" id="GO:0016740">
    <property type="term" value="F:transferase activity"/>
    <property type="evidence" value="ECO:0007669"/>
    <property type="project" value="UniProtKB-KW"/>
</dbReference>